<dbReference type="PATRIC" id="fig|84022.5.peg.316"/>
<sequence>MNTMRQDALTIIDESIKAVLPEAAVIKALEKKKFTGNIVVVAIGKAAWNMAKATKDTLGDKVSKGVVVTKYHHSKGPIEGFEIIEAGHPIPDENSIKGADKALELVGNLTEKDHVIFLISGGGSALFEKPMEGVSLEDIMDITNQLLASGADIVEINAIRKHLSAVKGGRFASQCGKANIYAIVLSDVVGDRLDSIASGPAYPDSSTSEEALRIIEKYKLQVAEHLRKVLNVETPKKVENCETVITGSVTALCEAAAMAAEKLGYKPIVIASTLDCEAKEAGKFMVSIAKEIKNSNNSRPLLQPPCAVIAGGETVVRLTGKGKGGRNQEMALSAAIGIEGMEDVVLFSIGSDGTDGPTDAAGGMVDGKTTQRMKEASIQPEAYLENNDAYHALKASGDLIITGATGTNVNDVVVVLCK</sequence>
<dbReference type="FunFam" id="3.40.1480.10:FF:000002">
    <property type="entry name" value="Glycerate kinase"/>
    <property type="match status" value="1"/>
</dbReference>
<dbReference type="GO" id="GO:0008887">
    <property type="term" value="F:glycerate kinase activity"/>
    <property type="evidence" value="ECO:0007669"/>
    <property type="project" value="InterPro"/>
</dbReference>
<dbReference type="STRING" id="84022.CACET_c28990"/>
<dbReference type="PANTHER" id="PTHR12227">
    <property type="entry name" value="GLYCERATE KINASE"/>
    <property type="match status" value="1"/>
</dbReference>
<dbReference type="RefSeq" id="WP_044824884.1">
    <property type="nucleotide sequence ID" value="NZ_CP009687.1"/>
</dbReference>
<keyword evidence="1 5" id="KW-0808">Transferase</keyword>
<dbReference type="Pfam" id="PF05161">
    <property type="entry name" value="MOFRL"/>
    <property type="match status" value="1"/>
</dbReference>
<evidence type="ECO:0000313" key="5">
    <source>
        <dbReference type="EMBL" id="AKL96344.1"/>
    </source>
</evidence>
<evidence type="ECO:0000256" key="3">
    <source>
        <dbReference type="ARBA" id="ARBA00022777"/>
    </source>
</evidence>
<dbReference type="AlphaFoldDB" id="A0A0D8I9K0"/>
<evidence type="ECO:0000256" key="1">
    <source>
        <dbReference type="ARBA" id="ARBA00022679"/>
    </source>
</evidence>
<protein>
    <submittedName>
        <fullName evidence="5">Glycerate 2-kinase Gck</fullName>
        <ecNumber evidence="5">2.7.1.165</ecNumber>
    </submittedName>
</protein>
<dbReference type="EC" id="2.7.1.165" evidence="5"/>
<keyword evidence="2" id="KW-0547">Nucleotide-binding</keyword>
<dbReference type="GO" id="GO:0005737">
    <property type="term" value="C:cytoplasm"/>
    <property type="evidence" value="ECO:0007669"/>
    <property type="project" value="TreeGrafter"/>
</dbReference>
<dbReference type="KEGG" id="cace:CACET_c28990"/>
<proteinExistence type="predicted"/>
<dbReference type="Pfam" id="PF13660">
    <property type="entry name" value="DUF4147"/>
    <property type="match status" value="1"/>
</dbReference>
<dbReference type="EMBL" id="CP009687">
    <property type="protein sequence ID" value="AKL96344.1"/>
    <property type="molecule type" value="Genomic_DNA"/>
</dbReference>
<gene>
    <name evidence="5" type="primary">gck</name>
    <name evidence="5" type="ORF">CACET_c28990</name>
</gene>
<dbReference type="Proteomes" id="UP000035704">
    <property type="component" value="Chromosome"/>
</dbReference>
<dbReference type="InterPro" id="IPR025286">
    <property type="entry name" value="MOFRL_assoc_dom"/>
</dbReference>
<dbReference type="InterPro" id="IPR037035">
    <property type="entry name" value="GK-like_C_sf"/>
</dbReference>
<evidence type="ECO:0000313" key="6">
    <source>
        <dbReference type="Proteomes" id="UP000035704"/>
    </source>
</evidence>
<organism evidence="5 6">
    <name type="scientific">Clostridium aceticum</name>
    <dbReference type="NCBI Taxonomy" id="84022"/>
    <lineage>
        <taxon>Bacteria</taxon>
        <taxon>Bacillati</taxon>
        <taxon>Bacillota</taxon>
        <taxon>Clostridia</taxon>
        <taxon>Eubacteriales</taxon>
        <taxon>Clostridiaceae</taxon>
        <taxon>Clostridium</taxon>
    </lineage>
</organism>
<dbReference type="InterPro" id="IPR038614">
    <property type="entry name" value="GK_N_sf"/>
</dbReference>
<reference evidence="5 6" key="1">
    <citation type="submission" date="2014-10" db="EMBL/GenBank/DDBJ databases">
        <title>Genome sequence of Clostridium aceticum DSM 1496.</title>
        <authorList>
            <person name="Poehlein A."/>
            <person name="Schiel-Bengelsdorf B."/>
            <person name="Gottschalk G."/>
            <person name="Duerre P."/>
            <person name="Daniel R."/>
        </authorList>
    </citation>
    <scope>NUCLEOTIDE SEQUENCE [LARGE SCALE GENOMIC DNA]</scope>
    <source>
        <strain evidence="5 6">DSM 1496</strain>
    </source>
</reference>
<dbReference type="Gene3D" id="3.40.50.10180">
    <property type="entry name" value="Glycerate kinase, MOFRL-like N-terminal domain"/>
    <property type="match status" value="1"/>
</dbReference>
<dbReference type="OrthoDB" id="9766552at2"/>
<keyword evidence="4" id="KW-0067">ATP-binding</keyword>
<dbReference type="FunFam" id="3.40.50.10180:FF:000001">
    <property type="entry name" value="Glycerate kinase"/>
    <property type="match status" value="1"/>
</dbReference>
<keyword evidence="3 5" id="KW-0418">Kinase</keyword>
<dbReference type="GO" id="GO:0005524">
    <property type="term" value="F:ATP binding"/>
    <property type="evidence" value="ECO:0007669"/>
    <property type="project" value="UniProtKB-KW"/>
</dbReference>
<accession>A0A0D8I9K0</accession>
<dbReference type="PANTHER" id="PTHR12227:SF0">
    <property type="entry name" value="GLYCERATE KINASE"/>
    <property type="match status" value="1"/>
</dbReference>
<keyword evidence="6" id="KW-1185">Reference proteome</keyword>
<dbReference type="GO" id="GO:0043798">
    <property type="term" value="F:glycerate 2-kinase activity"/>
    <property type="evidence" value="ECO:0007669"/>
    <property type="project" value="UniProtKB-EC"/>
</dbReference>
<evidence type="ECO:0000256" key="4">
    <source>
        <dbReference type="ARBA" id="ARBA00022840"/>
    </source>
</evidence>
<dbReference type="SUPFAM" id="SSF82544">
    <property type="entry name" value="GckA/TtuD-like"/>
    <property type="match status" value="1"/>
</dbReference>
<dbReference type="Gene3D" id="3.40.1480.10">
    <property type="entry name" value="MOFRL domain"/>
    <property type="match status" value="1"/>
</dbReference>
<evidence type="ECO:0000256" key="2">
    <source>
        <dbReference type="ARBA" id="ARBA00022741"/>
    </source>
</evidence>
<name>A0A0D8I9K0_9CLOT</name>
<dbReference type="InterPro" id="IPR007835">
    <property type="entry name" value="MOFRL"/>
</dbReference>
<dbReference type="InterPro" id="IPR039760">
    <property type="entry name" value="MOFRL_protein"/>
</dbReference>